<dbReference type="Proteomes" id="UP000594195">
    <property type="component" value="Chromosome"/>
</dbReference>
<organism evidence="1 2">
    <name type="scientific">Kaistella flava</name>
    <name type="common">ex Peng et al. 2021</name>
    <dbReference type="NCBI Taxonomy" id="2038776"/>
    <lineage>
        <taxon>Bacteria</taxon>
        <taxon>Pseudomonadati</taxon>
        <taxon>Bacteroidota</taxon>
        <taxon>Flavobacteriia</taxon>
        <taxon>Flavobacteriales</taxon>
        <taxon>Weeksellaceae</taxon>
        <taxon>Chryseobacterium group</taxon>
        <taxon>Kaistella</taxon>
    </lineage>
</organism>
<reference evidence="1 2" key="1">
    <citation type="submission" date="2019-05" db="EMBL/GenBank/DDBJ databases">
        <title>Chryseobacterium sp. isolated from King George Island, maritime Antarctica.</title>
        <authorList>
            <person name="Peng X."/>
        </authorList>
    </citation>
    <scope>NUCLEOTIDE SEQUENCE [LARGE SCALE GENOMIC DNA]</scope>
    <source>
        <strain evidence="1 2">7-3A</strain>
    </source>
</reference>
<dbReference type="EMBL" id="CP040442">
    <property type="protein sequence ID" value="QOW09907.1"/>
    <property type="molecule type" value="Genomic_DNA"/>
</dbReference>
<dbReference type="KEGG" id="kfa:Q73A0000_05800"/>
<keyword evidence="2" id="KW-1185">Reference proteome</keyword>
<evidence type="ECO:0008006" key="3">
    <source>
        <dbReference type="Google" id="ProtNLM"/>
    </source>
</evidence>
<dbReference type="RefSeq" id="WP_193813141.1">
    <property type="nucleotide sequence ID" value="NZ_CP040442.1"/>
</dbReference>
<protein>
    <recommendedName>
        <fullName evidence="3">Helix-turn-helix domain-containing protein</fullName>
    </recommendedName>
</protein>
<accession>A0A7M2Y6N4</accession>
<proteinExistence type="predicted"/>
<gene>
    <name evidence="1" type="ORF">Q73A0000_05800</name>
</gene>
<name>A0A7M2Y6N4_9FLAO</name>
<evidence type="ECO:0000313" key="1">
    <source>
        <dbReference type="EMBL" id="QOW09907.1"/>
    </source>
</evidence>
<evidence type="ECO:0000313" key="2">
    <source>
        <dbReference type="Proteomes" id="UP000594195"/>
    </source>
</evidence>
<sequence>MYYLELIQRFWQFNKENQVGSTAISMYLYLLKTSNDTNRYDFNISDVEISKQLGLTRKTVKSTKEKLRSLGLIQYQTKNGSPGSYRLILDYPLLITHSKASEKQRKGRETISPKTEQLEIPLQIVLPIQEAGENIPKIVNQNIKPQFLKVSSPISDDKRIPTIEEFIKYAQTLESYDSQLDFSIKEKYENWINNNWKNSSDRPITNWKSSLKSTLPFMKSATINTIPSIPNIKRTKFSID</sequence>
<dbReference type="AlphaFoldDB" id="A0A7M2Y6N4"/>